<dbReference type="InterPro" id="IPR014729">
    <property type="entry name" value="Rossmann-like_a/b/a_fold"/>
</dbReference>
<evidence type="ECO:0000256" key="10">
    <source>
        <dbReference type="ARBA" id="ARBA00047364"/>
    </source>
</evidence>
<evidence type="ECO:0000313" key="13">
    <source>
        <dbReference type="EMBL" id="VMD03156.1"/>
    </source>
</evidence>
<dbReference type="InterPro" id="IPR014758">
    <property type="entry name" value="Met-tRNA_synth"/>
</dbReference>
<dbReference type="InterPro" id="IPR029038">
    <property type="entry name" value="MetRS_Zn"/>
</dbReference>
<name>A0A4H9G5A8_STREE</name>
<comment type="cofactor">
    <cofactor evidence="11">
        <name>Zn(2+)</name>
        <dbReference type="ChEBI" id="CHEBI:29105"/>
    </cofactor>
    <text evidence="11">Binds 1 zinc ion per subunit.</text>
</comment>
<dbReference type="EC" id="6.1.1.10" evidence="11"/>
<gene>
    <name evidence="13" type="primary">metG2</name>
    <name evidence="11" type="synonym">metG</name>
    <name evidence="13" type="ORF">SAMEA2627268_02094</name>
</gene>
<organism evidence="13 14">
    <name type="scientific">Streptococcus pneumoniae</name>
    <dbReference type="NCBI Taxonomy" id="1313"/>
    <lineage>
        <taxon>Bacteria</taxon>
        <taxon>Bacillati</taxon>
        <taxon>Bacillota</taxon>
        <taxon>Bacilli</taxon>
        <taxon>Lactobacillales</taxon>
        <taxon>Streptococcaceae</taxon>
        <taxon>Streptococcus</taxon>
    </lineage>
</organism>
<feature type="binding site" evidence="11">
    <location>
        <position position="332"/>
    </location>
    <ligand>
        <name>ATP</name>
        <dbReference type="ChEBI" id="CHEBI:30616"/>
    </ligand>
</feature>
<dbReference type="CDD" id="cd00814">
    <property type="entry name" value="MetRS_core"/>
    <property type="match status" value="1"/>
</dbReference>
<comment type="subunit">
    <text evidence="11">Monomer.</text>
</comment>
<dbReference type="InterPro" id="IPR015413">
    <property type="entry name" value="Methionyl/Leucyl_tRNA_Synth"/>
</dbReference>
<accession>A0A4H9G5A8</accession>
<comment type="similarity">
    <text evidence="3 11">Belongs to the class-I aminoacyl-tRNA synthetase family. MetG type 1 subfamily.</text>
</comment>
<feature type="binding site" evidence="11">
    <location>
        <position position="141"/>
    </location>
    <ligand>
        <name>Zn(2+)</name>
        <dbReference type="ChEBI" id="CHEBI:29105"/>
    </ligand>
</feature>
<feature type="short sequence motif" description="'HIGH' region" evidence="11">
    <location>
        <begin position="10"/>
        <end position="20"/>
    </location>
</feature>
<dbReference type="Gene3D" id="3.40.50.620">
    <property type="entry name" value="HUPs"/>
    <property type="match status" value="1"/>
</dbReference>
<dbReference type="Pfam" id="PF09334">
    <property type="entry name" value="tRNA-synt_1g"/>
    <property type="match status" value="1"/>
</dbReference>
<evidence type="ECO:0000256" key="3">
    <source>
        <dbReference type="ARBA" id="ARBA00008258"/>
    </source>
</evidence>
<evidence type="ECO:0000313" key="14">
    <source>
        <dbReference type="Proteomes" id="UP000311381"/>
    </source>
</evidence>
<evidence type="ECO:0000256" key="5">
    <source>
        <dbReference type="ARBA" id="ARBA00022598"/>
    </source>
</evidence>
<dbReference type="GO" id="GO:0046872">
    <property type="term" value="F:metal ion binding"/>
    <property type="evidence" value="ECO:0007669"/>
    <property type="project" value="UniProtKB-KW"/>
</dbReference>
<keyword evidence="8 11" id="KW-0648">Protein biosynthesis</keyword>
<dbReference type="PRINTS" id="PR01041">
    <property type="entry name" value="TRNASYNTHMET"/>
</dbReference>
<keyword evidence="6 11" id="KW-0547">Nucleotide-binding</keyword>
<sequence length="545" mass="63705">MSIFIGGAWPYANGSLHIGHAAALLPGDILARYYRQKGEEVLYVSGSDCNGTPISIRAKKENKSVKEIADFYHKEFKETFEKLGFTYDLYSRTDSLLHHEIVQELFLQLYEKKFLYTKKIKQLYCTFDNQFLPDRFVEGKCPNCGTHSRGDQCDNCSAILDPIDLVDKRCSICSNEPEVRETEHFYYVFSEFQNLLETYLNDAEETVRWRKNAINLTKRYLREGLPDRAVTRDLPNGIPVPIDGFRDKKIYVWFEAVAGYYTASVDWAQKLQNNITDFWNNRTKSYYVHGKDNIPFHTIIWPAILSGLEIEPLPEYIISSEYLTLENKKISTSNNWAIWLNDIIKKYDADSIRYFLTINAPEMKDANFSWREFIYSHNSELLGSYGNFINRTLKFIEKYFESEIPTKYLEGEILYNLKELYTTVGNLVESGHMKQALEEIFEYIRSANKFYDDMKPWALRESDIEKCKEVLATCVIIILNLGQMLNPFIPFSGKKIEDMFKTKLNTWNYISNLPNKLSDVSMLFDRIDLKKIDEEVLELQQTSSR</sequence>
<dbReference type="InterPro" id="IPR023458">
    <property type="entry name" value="Met-tRNA_ligase_1"/>
</dbReference>
<dbReference type="InterPro" id="IPR001412">
    <property type="entry name" value="aa-tRNA-synth_I_CS"/>
</dbReference>
<feature type="binding site" evidence="11">
    <location>
        <position position="144"/>
    </location>
    <ligand>
        <name>Zn(2+)</name>
        <dbReference type="ChEBI" id="CHEBI:29105"/>
    </ligand>
</feature>
<protein>
    <recommendedName>
        <fullName evidence="11">Methionine--tRNA ligase</fullName>
        <ecNumber evidence="11">6.1.1.10</ecNumber>
    </recommendedName>
    <alternativeName>
        <fullName evidence="11">Methionyl-tRNA synthetase</fullName>
        <shortName evidence="11">MetRS</shortName>
    </alternativeName>
</protein>
<evidence type="ECO:0000256" key="7">
    <source>
        <dbReference type="ARBA" id="ARBA00022840"/>
    </source>
</evidence>
<dbReference type="Gene3D" id="1.10.730.10">
    <property type="entry name" value="Isoleucyl-tRNA Synthetase, Domain 1"/>
    <property type="match status" value="1"/>
</dbReference>
<dbReference type="InterPro" id="IPR033911">
    <property type="entry name" value="MetRS_core"/>
</dbReference>
<keyword evidence="11" id="KW-0479">Metal-binding</keyword>
<dbReference type="InterPro" id="IPR009080">
    <property type="entry name" value="tRNAsynth_Ia_anticodon-bd"/>
</dbReference>
<dbReference type="AlphaFoldDB" id="A0A4H9G5A8"/>
<dbReference type="GO" id="GO:0005829">
    <property type="term" value="C:cytosol"/>
    <property type="evidence" value="ECO:0007669"/>
    <property type="project" value="TreeGrafter"/>
</dbReference>
<evidence type="ECO:0000256" key="9">
    <source>
        <dbReference type="ARBA" id="ARBA00023146"/>
    </source>
</evidence>
<dbReference type="PROSITE" id="PS00178">
    <property type="entry name" value="AA_TRNA_LIGASE_I"/>
    <property type="match status" value="1"/>
</dbReference>
<comment type="function">
    <text evidence="1 11">Is required not only for elongation of protein synthesis but also for the initiation of all mRNA translation through initiator tRNA(fMet) aminoacylation.</text>
</comment>
<dbReference type="InterPro" id="IPR041872">
    <property type="entry name" value="Anticodon_Met"/>
</dbReference>
<dbReference type="NCBIfam" id="TIGR00398">
    <property type="entry name" value="metG"/>
    <property type="match status" value="1"/>
</dbReference>
<dbReference type="HAMAP" id="MF_00098">
    <property type="entry name" value="Met_tRNA_synth_type1"/>
    <property type="match status" value="1"/>
</dbReference>
<reference evidence="13 14" key="1">
    <citation type="submission" date="2019-04" db="EMBL/GenBank/DDBJ databases">
        <authorList>
            <consortium name="Pathogen Informatics"/>
        </authorList>
    </citation>
    <scope>NUCLEOTIDE SEQUENCE [LARGE SCALE GENOMIC DNA]</scope>
    <source>
        <strain evidence="13 14">GPSC47</strain>
    </source>
</reference>
<dbReference type="SUPFAM" id="SSF52374">
    <property type="entry name" value="Nucleotidylyl transferase"/>
    <property type="match status" value="1"/>
</dbReference>
<evidence type="ECO:0000256" key="6">
    <source>
        <dbReference type="ARBA" id="ARBA00022741"/>
    </source>
</evidence>
<dbReference type="SUPFAM" id="SSF47323">
    <property type="entry name" value="Anticodon-binding domain of a subclass of class I aminoacyl-tRNA synthetases"/>
    <property type="match status" value="1"/>
</dbReference>
<dbReference type="GO" id="GO:0006431">
    <property type="term" value="P:methionyl-tRNA aminoacylation"/>
    <property type="evidence" value="ECO:0007669"/>
    <property type="project" value="UniProtKB-UniRule"/>
</dbReference>
<proteinExistence type="inferred from homology"/>
<feature type="short sequence motif" description="'KMSKS' region" evidence="11">
    <location>
        <begin position="329"/>
        <end position="333"/>
    </location>
</feature>
<keyword evidence="11" id="KW-0862">Zinc</keyword>
<dbReference type="PANTHER" id="PTHR45765">
    <property type="entry name" value="METHIONINE--TRNA LIGASE"/>
    <property type="match status" value="1"/>
</dbReference>
<dbReference type="SUPFAM" id="SSF57770">
    <property type="entry name" value="Methionyl-tRNA synthetase (MetRS), Zn-domain"/>
    <property type="match status" value="1"/>
</dbReference>
<dbReference type="CDD" id="cd07957">
    <property type="entry name" value="Anticodon_Ia_Met"/>
    <property type="match status" value="1"/>
</dbReference>
<feature type="binding site" evidence="11">
    <location>
        <position position="156"/>
    </location>
    <ligand>
        <name>Zn(2+)</name>
        <dbReference type="ChEBI" id="CHEBI:29105"/>
    </ligand>
</feature>
<evidence type="ECO:0000256" key="11">
    <source>
        <dbReference type="HAMAP-Rule" id="MF_00098"/>
    </source>
</evidence>
<dbReference type="GO" id="GO:0004825">
    <property type="term" value="F:methionine-tRNA ligase activity"/>
    <property type="evidence" value="ECO:0007669"/>
    <property type="project" value="UniProtKB-UniRule"/>
</dbReference>
<comment type="subcellular location">
    <subcellularLocation>
        <location evidence="2 11">Cytoplasm</location>
    </subcellularLocation>
</comment>
<dbReference type="Gene3D" id="2.20.28.20">
    <property type="entry name" value="Methionyl-tRNA synthetase, Zn-domain"/>
    <property type="match status" value="1"/>
</dbReference>
<evidence type="ECO:0000256" key="1">
    <source>
        <dbReference type="ARBA" id="ARBA00003314"/>
    </source>
</evidence>
<keyword evidence="7 11" id="KW-0067">ATP-binding</keyword>
<evidence type="ECO:0000256" key="2">
    <source>
        <dbReference type="ARBA" id="ARBA00004496"/>
    </source>
</evidence>
<comment type="catalytic activity">
    <reaction evidence="10 11">
        <text>tRNA(Met) + L-methionine + ATP = L-methionyl-tRNA(Met) + AMP + diphosphate</text>
        <dbReference type="Rhea" id="RHEA:13481"/>
        <dbReference type="Rhea" id="RHEA-COMP:9667"/>
        <dbReference type="Rhea" id="RHEA-COMP:9698"/>
        <dbReference type="ChEBI" id="CHEBI:30616"/>
        <dbReference type="ChEBI" id="CHEBI:33019"/>
        <dbReference type="ChEBI" id="CHEBI:57844"/>
        <dbReference type="ChEBI" id="CHEBI:78442"/>
        <dbReference type="ChEBI" id="CHEBI:78530"/>
        <dbReference type="ChEBI" id="CHEBI:456215"/>
        <dbReference type="EC" id="6.1.1.10"/>
    </reaction>
</comment>
<keyword evidence="5 11" id="KW-0436">Ligase</keyword>
<keyword evidence="4 11" id="KW-0963">Cytoplasm</keyword>
<feature type="binding site" evidence="11">
    <location>
        <position position="153"/>
    </location>
    <ligand>
        <name>Zn(2+)</name>
        <dbReference type="ChEBI" id="CHEBI:29105"/>
    </ligand>
</feature>
<evidence type="ECO:0000256" key="8">
    <source>
        <dbReference type="ARBA" id="ARBA00022917"/>
    </source>
</evidence>
<dbReference type="PANTHER" id="PTHR45765:SF1">
    <property type="entry name" value="METHIONINE--TRNA LIGASE, CYTOPLASMIC"/>
    <property type="match status" value="1"/>
</dbReference>
<dbReference type="EMBL" id="CAAQRO010000022">
    <property type="protein sequence ID" value="VMD03156.1"/>
    <property type="molecule type" value="Genomic_DNA"/>
</dbReference>
<feature type="domain" description="Methionyl/Leucyl tRNA synthetase" evidence="12">
    <location>
        <begin position="4"/>
        <end position="393"/>
    </location>
</feature>
<keyword evidence="9 11" id="KW-0030">Aminoacyl-tRNA synthetase</keyword>
<dbReference type="GO" id="GO:0005524">
    <property type="term" value="F:ATP binding"/>
    <property type="evidence" value="ECO:0007669"/>
    <property type="project" value="UniProtKB-UniRule"/>
</dbReference>
<evidence type="ECO:0000256" key="4">
    <source>
        <dbReference type="ARBA" id="ARBA00022490"/>
    </source>
</evidence>
<evidence type="ECO:0000259" key="12">
    <source>
        <dbReference type="Pfam" id="PF09334"/>
    </source>
</evidence>
<dbReference type="Proteomes" id="UP000311381">
    <property type="component" value="Unassembled WGS sequence"/>
</dbReference>